<feature type="domain" description="AP2/ERF" evidence="10">
    <location>
        <begin position="84"/>
        <end position="141"/>
    </location>
</feature>
<name>A0ABY9BS95_VITVI</name>
<dbReference type="Pfam" id="PF00847">
    <property type="entry name" value="AP2"/>
    <property type="match status" value="1"/>
</dbReference>
<evidence type="ECO:0000256" key="8">
    <source>
        <dbReference type="ARBA" id="ARBA00024343"/>
    </source>
</evidence>
<evidence type="ECO:0000256" key="4">
    <source>
        <dbReference type="ARBA" id="ARBA00023125"/>
    </source>
</evidence>
<keyword evidence="3" id="KW-0346">Stress response</keyword>
<comment type="similarity">
    <text evidence="8">Belongs to the AP2/ERF transcription factor family. ERF subfamily.</text>
</comment>
<keyword evidence="12" id="KW-1185">Reference proteome</keyword>
<keyword evidence="2" id="KW-0805">Transcription regulation</keyword>
<keyword evidence="4" id="KW-0238">DNA-binding</keyword>
<organism evidence="11 12">
    <name type="scientific">Vitis vinifera</name>
    <name type="common">Grape</name>
    <dbReference type="NCBI Taxonomy" id="29760"/>
    <lineage>
        <taxon>Eukaryota</taxon>
        <taxon>Viridiplantae</taxon>
        <taxon>Streptophyta</taxon>
        <taxon>Embryophyta</taxon>
        <taxon>Tracheophyta</taxon>
        <taxon>Spermatophyta</taxon>
        <taxon>Magnoliopsida</taxon>
        <taxon>eudicotyledons</taxon>
        <taxon>Gunneridae</taxon>
        <taxon>Pentapetalae</taxon>
        <taxon>rosids</taxon>
        <taxon>Vitales</taxon>
        <taxon>Vitaceae</taxon>
        <taxon>Viteae</taxon>
        <taxon>Vitis</taxon>
    </lineage>
</organism>
<proteinExistence type="inferred from homology"/>
<feature type="compositionally biased region" description="Low complexity" evidence="9">
    <location>
        <begin position="144"/>
        <end position="160"/>
    </location>
</feature>
<evidence type="ECO:0000256" key="3">
    <source>
        <dbReference type="ARBA" id="ARBA00023016"/>
    </source>
</evidence>
<feature type="region of interest" description="Disordered" evidence="9">
    <location>
        <begin position="142"/>
        <end position="174"/>
    </location>
</feature>
<comment type="subcellular location">
    <subcellularLocation>
        <location evidence="1">Nucleus</location>
    </subcellularLocation>
</comment>
<dbReference type="InterPro" id="IPR001471">
    <property type="entry name" value="AP2/ERF_dom"/>
</dbReference>
<dbReference type="Gene3D" id="3.30.730.10">
    <property type="entry name" value="AP2/ERF domain"/>
    <property type="match status" value="1"/>
</dbReference>
<dbReference type="Proteomes" id="UP001227230">
    <property type="component" value="Chromosome 4"/>
</dbReference>
<dbReference type="PANTHER" id="PTHR31241:SF62">
    <property type="entry name" value="DEHYDRATION-RESPONSIVE ELEMENT-BINDING PROTEIN 2D"/>
    <property type="match status" value="1"/>
</dbReference>
<protein>
    <recommendedName>
        <fullName evidence="10">AP2/ERF domain-containing protein</fullName>
    </recommendedName>
</protein>
<dbReference type="PRINTS" id="PR00367">
    <property type="entry name" value="ETHRSPELEMNT"/>
</dbReference>
<keyword evidence="6" id="KW-0804">Transcription</keyword>
<accession>A0ABY9BS95</accession>
<keyword evidence="5" id="KW-0010">Activator</keyword>
<evidence type="ECO:0000313" key="11">
    <source>
        <dbReference type="EMBL" id="WJZ85740.1"/>
    </source>
</evidence>
<dbReference type="PANTHER" id="PTHR31241">
    <property type="entry name" value="DEHYDRATION-RESPONSIVE ELEMENT-BINDING PROTEIN 2C"/>
    <property type="match status" value="1"/>
</dbReference>
<evidence type="ECO:0000313" key="12">
    <source>
        <dbReference type="Proteomes" id="UP001227230"/>
    </source>
</evidence>
<evidence type="ECO:0000256" key="6">
    <source>
        <dbReference type="ARBA" id="ARBA00023163"/>
    </source>
</evidence>
<dbReference type="InterPro" id="IPR016177">
    <property type="entry name" value="DNA-bd_dom_sf"/>
</dbReference>
<reference evidence="11 12" key="1">
    <citation type="journal article" date="2023" name="Hortic Res">
        <title>The complete reference genome for grapevine (Vitis vinifera L.) genetics and breeding.</title>
        <authorList>
            <person name="Shi X."/>
            <person name="Cao S."/>
            <person name="Wang X."/>
            <person name="Huang S."/>
            <person name="Wang Y."/>
            <person name="Liu Z."/>
            <person name="Liu W."/>
            <person name="Leng X."/>
            <person name="Peng Y."/>
            <person name="Wang N."/>
            <person name="Wang Y."/>
            <person name="Ma Z."/>
            <person name="Xu X."/>
            <person name="Zhang F."/>
            <person name="Xue H."/>
            <person name="Zhong H."/>
            <person name="Wang Y."/>
            <person name="Zhang K."/>
            <person name="Velt A."/>
            <person name="Avia K."/>
            <person name="Holtgrawe D."/>
            <person name="Grimplet J."/>
            <person name="Matus J.T."/>
            <person name="Ware D."/>
            <person name="Wu X."/>
            <person name="Wang H."/>
            <person name="Liu C."/>
            <person name="Fang Y."/>
            <person name="Rustenholz C."/>
            <person name="Cheng Z."/>
            <person name="Xiao H."/>
            <person name="Zhou Y."/>
        </authorList>
    </citation>
    <scope>NUCLEOTIDE SEQUENCE [LARGE SCALE GENOMIC DNA]</scope>
    <source>
        <strain evidence="12">cv. Pinot noir / PN40024</strain>
        <tissue evidence="11">Leaf</tissue>
    </source>
</reference>
<sequence length="248" mass="27298">MGITLETPDSKAPRIQENHEVNSVYLLCGSSRFGVCEEDRVWFSLVGGAAMEDAGKKVVKRSAMGRSRKGCMKGKGGPENALCSYRGVRQRTWGKWVAEIREPNRGARLWLGTFNTSYEAAMAYDMAAQKLYGPSAKLNLPHDSSPLSTTPTATTSAVPSNFDGVGGRTETSNSVKTTTSNWVCGVQEVKYDHEENFWESSSMFDEIQTENWVEFPIEGDPFGIDNLGTGVDGEEVMDWDGVQVTWSL</sequence>
<dbReference type="SUPFAM" id="SSF54171">
    <property type="entry name" value="DNA-binding domain"/>
    <property type="match status" value="1"/>
</dbReference>
<dbReference type="SMART" id="SM00380">
    <property type="entry name" value="AP2"/>
    <property type="match status" value="1"/>
</dbReference>
<gene>
    <name evidence="11" type="ORF">VitviT2T_005260</name>
</gene>
<evidence type="ECO:0000256" key="2">
    <source>
        <dbReference type="ARBA" id="ARBA00023015"/>
    </source>
</evidence>
<evidence type="ECO:0000256" key="7">
    <source>
        <dbReference type="ARBA" id="ARBA00023242"/>
    </source>
</evidence>
<dbReference type="EMBL" id="CP126651">
    <property type="protein sequence ID" value="WJZ85740.1"/>
    <property type="molecule type" value="Genomic_DNA"/>
</dbReference>
<evidence type="ECO:0000256" key="9">
    <source>
        <dbReference type="SAM" id="MobiDB-lite"/>
    </source>
</evidence>
<dbReference type="PROSITE" id="PS51032">
    <property type="entry name" value="AP2_ERF"/>
    <property type="match status" value="1"/>
</dbReference>
<keyword evidence="7" id="KW-0539">Nucleus</keyword>
<dbReference type="InterPro" id="IPR036955">
    <property type="entry name" value="AP2/ERF_dom_sf"/>
</dbReference>
<dbReference type="CDD" id="cd00018">
    <property type="entry name" value="AP2"/>
    <property type="match status" value="1"/>
</dbReference>
<evidence type="ECO:0000259" key="10">
    <source>
        <dbReference type="PROSITE" id="PS51032"/>
    </source>
</evidence>
<evidence type="ECO:0000256" key="5">
    <source>
        <dbReference type="ARBA" id="ARBA00023159"/>
    </source>
</evidence>
<evidence type="ECO:0000256" key="1">
    <source>
        <dbReference type="ARBA" id="ARBA00004123"/>
    </source>
</evidence>